<dbReference type="PANTHER" id="PTHR12863:SF1">
    <property type="entry name" value="FATTY ACID 2-HYDROXYLASE"/>
    <property type="match status" value="1"/>
</dbReference>
<accession>A0A1I4AYK4</accession>
<dbReference type="EMBL" id="FOSR01000004">
    <property type="protein sequence ID" value="SFK61373.1"/>
    <property type="molecule type" value="Genomic_DNA"/>
</dbReference>
<feature type="transmembrane region" description="Helical" evidence="14">
    <location>
        <begin position="29"/>
        <end position="48"/>
    </location>
</feature>
<dbReference type="Pfam" id="PF04116">
    <property type="entry name" value="FA_hydroxylase"/>
    <property type="match status" value="1"/>
</dbReference>
<dbReference type="InterPro" id="IPR006694">
    <property type="entry name" value="Fatty_acid_hydroxylase"/>
</dbReference>
<keyword evidence="8" id="KW-0862">Zinc</keyword>
<evidence type="ECO:0000256" key="9">
    <source>
        <dbReference type="ARBA" id="ARBA00022989"/>
    </source>
</evidence>
<keyword evidence="17" id="KW-1185">Reference proteome</keyword>
<dbReference type="InterPro" id="IPR014430">
    <property type="entry name" value="Scs7"/>
</dbReference>
<keyword evidence="5" id="KW-0479">Metal-binding</keyword>
<evidence type="ECO:0000256" key="6">
    <source>
        <dbReference type="ARBA" id="ARBA00022824"/>
    </source>
</evidence>
<keyword evidence="3" id="KW-0444">Lipid biosynthesis</keyword>
<keyword evidence="10" id="KW-0560">Oxidoreductase</keyword>
<evidence type="ECO:0000256" key="11">
    <source>
        <dbReference type="ARBA" id="ARBA00023098"/>
    </source>
</evidence>
<dbReference type="GO" id="GO:0005506">
    <property type="term" value="F:iron ion binding"/>
    <property type="evidence" value="ECO:0007669"/>
    <property type="project" value="InterPro"/>
</dbReference>
<evidence type="ECO:0000256" key="2">
    <source>
        <dbReference type="ARBA" id="ARBA00004477"/>
    </source>
</evidence>
<evidence type="ECO:0000313" key="17">
    <source>
        <dbReference type="Proteomes" id="UP000198725"/>
    </source>
</evidence>
<sequence length="202" mass="22988">MQQSQSTKPHFLRSGVDAIVRMSSTRTNYWFEVVLDVALGIVLLAAGWQHRTSAASTVLAVAIGLFAFSFIEYFFHRWMFHTRIPLFTQGHDKHHREPLGYDSLPFFLPAATLLMLTGLCMLVLPDGFALLMAGTATFGYVAYGLSHFVIHHVRFKRPLLRRWAGAHHVHHYHPGTNFGVTTPLWDYILGTRYVRQPRKPAA</sequence>
<dbReference type="GO" id="GO:0016020">
    <property type="term" value="C:membrane"/>
    <property type="evidence" value="ECO:0007669"/>
    <property type="project" value="InterPro"/>
</dbReference>
<dbReference type="AlphaFoldDB" id="A0A1I4AYK4"/>
<evidence type="ECO:0000256" key="7">
    <source>
        <dbReference type="ARBA" id="ARBA00022832"/>
    </source>
</evidence>
<comment type="cofactor">
    <cofactor evidence="1">
        <name>Zn(2+)</name>
        <dbReference type="ChEBI" id="CHEBI:29105"/>
    </cofactor>
</comment>
<dbReference type="Proteomes" id="UP000198725">
    <property type="component" value="Unassembled WGS sequence"/>
</dbReference>
<comment type="subcellular location">
    <subcellularLocation>
        <location evidence="2">Endoplasmic reticulum membrane</location>
        <topology evidence="2">Multi-pass membrane protein</topology>
    </subcellularLocation>
</comment>
<keyword evidence="13" id="KW-0275">Fatty acid biosynthesis</keyword>
<evidence type="ECO:0000256" key="10">
    <source>
        <dbReference type="ARBA" id="ARBA00023002"/>
    </source>
</evidence>
<evidence type="ECO:0000256" key="8">
    <source>
        <dbReference type="ARBA" id="ARBA00022833"/>
    </source>
</evidence>
<keyword evidence="11" id="KW-0443">Lipid metabolism</keyword>
<keyword evidence="12 14" id="KW-0472">Membrane</keyword>
<keyword evidence="4 14" id="KW-0812">Transmembrane</keyword>
<evidence type="ECO:0000259" key="15">
    <source>
        <dbReference type="Pfam" id="PF04116"/>
    </source>
</evidence>
<proteinExistence type="predicted"/>
<dbReference type="GO" id="GO:0006633">
    <property type="term" value="P:fatty acid biosynthetic process"/>
    <property type="evidence" value="ECO:0007669"/>
    <property type="project" value="UniProtKB-KW"/>
</dbReference>
<feature type="transmembrane region" description="Helical" evidence="14">
    <location>
        <begin position="104"/>
        <end position="124"/>
    </location>
</feature>
<keyword evidence="6" id="KW-0256">Endoplasmic reticulum</keyword>
<evidence type="ECO:0000256" key="13">
    <source>
        <dbReference type="ARBA" id="ARBA00023160"/>
    </source>
</evidence>
<evidence type="ECO:0000256" key="12">
    <source>
        <dbReference type="ARBA" id="ARBA00023136"/>
    </source>
</evidence>
<evidence type="ECO:0000256" key="1">
    <source>
        <dbReference type="ARBA" id="ARBA00001947"/>
    </source>
</evidence>
<evidence type="ECO:0000256" key="14">
    <source>
        <dbReference type="SAM" id="Phobius"/>
    </source>
</evidence>
<organism evidence="16 17">
    <name type="scientific">Rhodanobacter glycinis</name>
    <dbReference type="NCBI Taxonomy" id="582702"/>
    <lineage>
        <taxon>Bacteria</taxon>
        <taxon>Pseudomonadati</taxon>
        <taxon>Pseudomonadota</taxon>
        <taxon>Gammaproteobacteria</taxon>
        <taxon>Lysobacterales</taxon>
        <taxon>Rhodanobacteraceae</taxon>
        <taxon>Rhodanobacter</taxon>
    </lineage>
</organism>
<protein>
    <submittedName>
        <fullName evidence="16">Dihydroceramide fatty acyl 2-hydroxylase</fullName>
    </submittedName>
</protein>
<keyword evidence="7" id="KW-0276">Fatty acid metabolism</keyword>
<feature type="transmembrane region" description="Helical" evidence="14">
    <location>
        <begin position="54"/>
        <end position="75"/>
    </location>
</feature>
<evidence type="ECO:0000256" key="3">
    <source>
        <dbReference type="ARBA" id="ARBA00022516"/>
    </source>
</evidence>
<dbReference type="PANTHER" id="PTHR12863">
    <property type="entry name" value="FATTY ACID HYDROXYLASE"/>
    <property type="match status" value="1"/>
</dbReference>
<evidence type="ECO:0000256" key="4">
    <source>
        <dbReference type="ARBA" id="ARBA00022692"/>
    </source>
</evidence>
<name>A0A1I4AYK4_9GAMM</name>
<keyword evidence="9 14" id="KW-1133">Transmembrane helix</keyword>
<feature type="transmembrane region" description="Helical" evidence="14">
    <location>
        <begin position="130"/>
        <end position="153"/>
    </location>
</feature>
<evidence type="ECO:0000256" key="5">
    <source>
        <dbReference type="ARBA" id="ARBA00022723"/>
    </source>
</evidence>
<dbReference type="GO" id="GO:0080132">
    <property type="term" value="F:fatty acid 2-hydroxylase activity"/>
    <property type="evidence" value="ECO:0007669"/>
    <property type="project" value="InterPro"/>
</dbReference>
<evidence type="ECO:0000313" key="16">
    <source>
        <dbReference type="EMBL" id="SFK61373.1"/>
    </source>
</evidence>
<reference evidence="17" key="1">
    <citation type="submission" date="2016-10" db="EMBL/GenBank/DDBJ databases">
        <authorList>
            <person name="Varghese N."/>
            <person name="Submissions S."/>
        </authorList>
    </citation>
    <scope>NUCLEOTIDE SEQUENCE [LARGE SCALE GENOMIC DNA]</scope>
    <source>
        <strain evidence="17">MO64</strain>
    </source>
</reference>
<gene>
    <name evidence="16" type="ORF">SAMN05192579_104190</name>
</gene>
<feature type="domain" description="Fatty acid hydroxylase" evidence="15">
    <location>
        <begin position="62"/>
        <end position="191"/>
    </location>
</feature>